<dbReference type="InterPro" id="IPR010982">
    <property type="entry name" value="Lambda_DNA-bd_dom_sf"/>
</dbReference>
<accession>A0A1R4GPG1</accession>
<protein>
    <submittedName>
        <fullName evidence="1">Hypothetical antitoxin (To FIG022160: hypothetical toxin)</fullName>
    </submittedName>
</protein>
<dbReference type="NCBIfam" id="TIGR02684">
    <property type="entry name" value="dnstrm_HI1420"/>
    <property type="match status" value="1"/>
</dbReference>
<gene>
    <name evidence="1" type="ORF">FM111_14590</name>
</gene>
<dbReference type="RefSeq" id="WP_087141687.1">
    <property type="nucleotide sequence ID" value="NZ_FUIE01000083.1"/>
</dbReference>
<reference evidence="1 2" key="1">
    <citation type="submission" date="2017-02" db="EMBL/GenBank/DDBJ databases">
        <authorList>
            <person name="Peterson S.W."/>
        </authorList>
    </citation>
    <scope>NUCLEOTIDE SEQUENCE [LARGE SCALE GENOMIC DNA]</scope>
    <source>
        <strain evidence="1 2">3F5N</strain>
    </source>
</reference>
<dbReference type="InterPro" id="IPR014057">
    <property type="entry name" value="HI1420"/>
</dbReference>
<evidence type="ECO:0000313" key="2">
    <source>
        <dbReference type="Proteomes" id="UP000195766"/>
    </source>
</evidence>
<sequence length="98" mass="10257">MADLGIREFDPAEVLTSSERIAAYIQVVADDMDHDAGEITRAFRVAVRARGASIVAAGAGLSEEALHEALAEGADPSFATVLNIARAVGVRVSFQSTN</sequence>
<dbReference type="OrthoDB" id="7206805at2"/>
<dbReference type="Pfam" id="PF21716">
    <property type="entry name" value="dnstrm_HI1420"/>
    <property type="match status" value="1"/>
</dbReference>
<evidence type="ECO:0000313" key="1">
    <source>
        <dbReference type="EMBL" id="SJM70066.1"/>
    </source>
</evidence>
<dbReference type="PANTHER" id="PTHR40275:SF1">
    <property type="entry name" value="SSL7038 PROTEIN"/>
    <property type="match status" value="1"/>
</dbReference>
<dbReference type="PANTHER" id="PTHR40275">
    <property type="entry name" value="SSL7038 PROTEIN"/>
    <property type="match status" value="1"/>
</dbReference>
<dbReference type="EMBL" id="FUIE01000083">
    <property type="protein sequence ID" value="SJM70066.1"/>
    <property type="molecule type" value="Genomic_DNA"/>
</dbReference>
<dbReference type="Proteomes" id="UP000195766">
    <property type="component" value="Unassembled WGS sequence"/>
</dbReference>
<organism evidence="1 2">
    <name type="scientific">Brevundimonas diminuta 3F5N</name>
    <dbReference type="NCBI Taxonomy" id="1255603"/>
    <lineage>
        <taxon>Bacteria</taxon>
        <taxon>Pseudomonadati</taxon>
        <taxon>Pseudomonadota</taxon>
        <taxon>Alphaproteobacteria</taxon>
        <taxon>Caulobacterales</taxon>
        <taxon>Caulobacteraceae</taxon>
        <taxon>Brevundimonas</taxon>
    </lineage>
</organism>
<name>A0A1R4GPG1_BREDI</name>
<dbReference type="SUPFAM" id="SSF47413">
    <property type="entry name" value="lambda repressor-like DNA-binding domains"/>
    <property type="match status" value="1"/>
</dbReference>
<proteinExistence type="predicted"/>
<dbReference type="AlphaFoldDB" id="A0A1R4GPG1"/>
<dbReference type="GO" id="GO:0003677">
    <property type="term" value="F:DNA binding"/>
    <property type="evidence" value="ECO:0007669"/>
    <property type="project" value="InterPro"/>
</dbReference>